<protein>
    <recommendedName>
        <fullName evidence="2">G domain-containing protein</fullName>
    </recommendedName>
</protein>
<name>A0A1H8Z1X5_9GAMM</name>
<dbReference type="Pfam" id="PF01926">
    <property type="entry name" value="MMR_HSR1"/>
    <property type="match status" value="1"/>
</dbReference>
<keyword evidence="1" id="KW-0812">Transmembrane</keyword>
<feature type="transmembrane region" description="Helical" evidence="1">
    <location>
        <begin position="12"/>
        <end position="37"/>
    </location>
</feature>
<dbReference type="GO" id="GO:0030488">
    <property type="term" value="P:tRNA methylation"/>
    <property type="evidence" value="ECO:0007669"/>
    <property type="project" value="TreeGrafter"/>
</dbReference>
<reference evidence="3 4" key="1">
    <citation type="submission" date="2016-10" db="EMBL/GenBank/DDBJ databases">
        <authorList>
            <person name="de Groot N.N."/>
        </authorList>
    </citation>
    <scope>NUCLEOTIDE SEQUENCE [LARGE SCALE GENOMIC DNA]</scope>
    <source>
        <strain evidence="3 4">B7-7</strain>
    </source>
</reference>
<dbReference type="SUPFAM" id="SSF52540">
    <property type="entry name" value="P-loop containing nucleoside triphosphate hydrolases"/>
    <property type="match status" value="1"/>
</dbReference>
<gene>
    <name evidence="3" type="ORF">SAMN05421693_101141</name>
</gene>
<dbReference type="AlphaFoldDB" id="A0A1H8Z1X5"/>
<keyword evidence="4" id="KW-1185">Reference proteome</keyword>
<keyword evidence="1" id="KW-0472">Membrane</keyword>
<dbReference type="InterPro" id="IPR006073">
    <property type="entry name" value="GTP-bd"/>
</dbReference>
<evidence type="ECO:0000259" key="2">
    <source>
        <dbReference type="Pfam" id="PF01926"/>
    </source>
</evidence>
<dbReference type="EMBL" id="FOFO01000001">
    <property type="protein sequence ID" value="SEP58420.1"/>
    <property type="molecule type" value="Genomic_DNA"/>
</dbReference>
<sequence>MKPKDPLWERWGALVSALGLALVPVLALIPFGALWLWQQGWLLYWLGIAAVLGGLVYGVGWWLQWRIRQGREAGTTDEAPVSAPDEDWSGRDLAAWATVQRLAAEAAPAILSDQQQMLATARNTIEQVARHYHPEEKHAVWGFTMPEALLLTERVSARLRRVMLDHVPGAHMIRASQVMRLWELQPAVRTSARWFGHLSRVYRTVRWVNPATAALAAAREKMIAAMLGEAGDYLQRRGARIWVEEVGRAAIELYSGRLRVDERTEDIQAADLARGPGVPPAPSLGPVRIMVAGQTNGGKSSLVNALLGSRASGVDALPLTRTPGSYVLQRDGAEELVLIDTPGLENRSQIHALANTLTESDGILWVIPAHRADRALDLEALTALRQTLEGMPGRILPPVLVVLSHVDRLSPAREWAPPYDLEQPDRPKAVAIKRAMMAVSQDLGIPLALIVPARLDRLDQVWQVERIWTVLLSQLDRSHRARALRIAQAAQGSDWRRVWRQARRAGMGVTQQLFRRPP</sequence>
<dbReference type="InterPro" id="IPR027417">
    <property type="entry name" value="P-loop_NTPase"/>
</dbReference>
<dbReference type="PANTHER" id="PTHR42714:SF2">
    <property type="entry name" value="TRNA MODIFICATION GTPASE GTPBP3, MITOCHONDRIAL"/>
    <property type="match status" value="1"/>
</dbReference>
<dbReference type="Proteomes" id="UP000199496">
    <property type="component" value="Unassembled WGS sequence"/>
</dbReference>
<dbReference type="PANTHER" id="PTHR42714">
    <property type="entry name" value="TRNA MODIFICATION GTPASE GTPBP3"/>
    <property type="match status" value="1"/>
</dbReference>
<proteinExistence type="predicted"/>
<dbReference type="GO" id="GO:0002098">
    <property type="term" value="P:tRNA wobble uridine modification"/>
    <property type="evidence" value="ECO:0007669"/>
    <property type="project" value="TreeGrafter"/>
</dbReference>
<accession>A0A1H8Z1X5</accession>
<evidence type="ECO:0000256" key="1">
    <source>
        <dbReference type="SAM" id="Phobius"/>
    </source>
</evidence>
<evidence type="ECO:0000313" key="3">
    <source>
        <dbReference type="EMBL" id="SEP58420.1"/>
    </source>
</evidence>
<dbReference type="RefSeq" id="WP_090202495.1">
    <property type="nucleotide sequence ID" value="NZ_FOFO01000001.1"/>
</dbReference>
<dbReference type="GO" id="GO:0005737">
    <property type="term" value="C:cytoplasm"/>
    <property type="evidence" value="ECO:0007669"/>
    <property type="project" value="TreeGrafter"/>
</dbReference>
<organism evidence="3 4">
    <name type="scientific">Ectothiorhodospira magna</name>
    <dbReference type="NCBI Taxonomy" id="867345"/>
    <lineage>
        <taxon>Bacteria</taxon>
        <taxon>Pseudomonadati</taxon>
        <taxon>Pseudomonadota</taxon>
        <taxon>Gammaproteobacteria</taxon>
        <taxon>Chromatiales</taxon>
        <taxon>Ectothiorhodospiraceae</taxon>
        <taxon>Ectothiorhodospira</taxon>
    </lineage>
</organism>
<dbReference type="GO" id="GO:0005525">
    <property type="term" value="F:GTP binding"/>
    <property type="evidence" value="ECO:0007669"/>
    <property type="project" value="InterPro"/>
</dbReference>
<dbReference type="OrthoDB" id="238366at2"/>
<feature type="transmembrane region" description="Helical" evidence="1">
    <location>
        <begin position="43"/>
        <end position="63"/>
    </location>
</feature>
<dbReference type="STRING" id="867345.SAMN05421693_101141"/>
<dbReference type="Gene3D" id="3.40.50.300">
    <property type="entry name" value="P-loop containing nucleotide triphosphate hydrolases"/>
    <property type="match status" value="1"/>
</dbReference>
<keyword evidence="1" id="KW-1133">Transmembrane helix</keyword>
<evidence type="ECO:0000313" key="4">
    <source>
        <dbReference type="Proteomes" id="UP000199496"/>
    </source>
</evidence>
<feature type="domain" description="G" evidence="2">
    <location>
        <begin position="288"/>
        <end position="382"/>
    </location>
</feature>